<dbReference type="Pfam" id="PF21773">
    <property type="entry name" value="ODAD1_CC"/>
    <property type="match status" value="1"/>
</dbReference>
<name>A0AA97KQV9_EUBMA</name>
<dbReference type="CTD" id="115948"/>
<dbReference type="InterPro" id="IPR049258">
    <property type="entry name" value="ODAD1_CC"/>
</dbReference>
<dbReference type="GO" id="GO:0003341">
    <property type="term" value="P:cilium movement"/>
    <property type="evidence" value="ECO:0007669"/>
    <property type="project" value="InterPro"/>
</dbReference>
<evidence type="ECO:0000256" key="2">
    <source>
        <dbReference type="SAM" id="Coils"/>
    </source>
</evidence>
<dbReference type="KEGG" id="emc:129346085"/>
<evidence type="ECO:0000259" key="3">
    <source>
        <dbReference type="Pfam" id="PF21773"/>
    </source>
</evidence>
<feature type="coiled-coil region" evidence="2">
    <location>
        <begin position="39"/>
        <end position="66"/>
    </location>
</feature>
<evidence type="ECO:0000313" key="5">
    <source>
        <dbReference type="RefSeq" id="XP_054859329.1"/>
    </source>
</evidence>
<reference evidence="5" key="1">
    <citation type="submission" date="2025-08" db="UniProtKB">
        <authorList>
            <consortium name="RefSeq"/>
        </authorList>
    </citation>
    <scope>IDENTIFICATION</scope>
    <source>
        <tissue evidence="5">Blood</tissue>
    </source>
</reference>
<dbReference type="GO" id="GO:0035253">
    <property type="term" value="C:ciliary rootlet"/>
    <property type="evidence" value="ECO:0007669"/>
    <property type="project" value="TreeGrafter"/>
</dbReference>
<dbReference type="InterPro" id="IPR033192">
    <property type="entry name" value="ODAD3"/>
</dbReference>
<keyword evidence="4" id="KW-1185">Reference proteome</keyword>
<dbReference type="PANTHER" id="PTHR46518">
    <property type="entry name" value="COILED-COIL DOMAIN-CONTAINING PROTEIN 151"/>
    <property type="match status" value="1"/>
</dbReference>
<gene>
    <name evidence="5" type="primary">ODAD3</name>
</gene>
<feature type="coiled-coil region" evidence="2">
    <location>
        <begin position="333"/>
        <end position="399"/>
    </location>
</feature>
<dbReference type="Proteomes" id="UP001190640">
    <property type="component" value="Chromosome 19"/>
</dbReference>
<proteinExistence type="predicted"/>
<dbReference type="AlphaFoldDB" id="A0AA97KQV9"/>
<evidence type="ECO:0000313" key="4">
    <source>
        <dbReference type="Proteomes" id="UP001190640"/>
    </source>
</evidence>
<feature type="coiled-coil region" evidence="2">
    <location>
        <begin position="105"/>
        <end position="201"/>
    </location>
</feature>
<accession>A0AA97KQV9</accession>
<sequence length="549" mass="64304">MPLDGLKPPVHEQILQLQNKIQLFEGDRKAFYENSQWNIKKNRETILRLRQENKKLRQKLADLLAGEEKIIKVAFQEHPCEQGSVRHKSAEGAIQVISHRLCEKINQLNNVKHQVEVRKRRLEELQLHYSTSAQEVHDFQELEEGNVEAAKTLRMLENRLEKTRFKTEEAERITGMYQKLKTHLQEENLHFQNKLDVLEAEISCLCHELGDLQSVNTDAQHARDTARDQLLTQEETIYRERKAREKKLKELKKLTEEKRVQNERAERRHSQKDPATFRTEELLREPQYTKAAILKTKQAMFTALEAFEKIRSATGVTDSDTVVARFVAQEKTFQQLEEMRTEKEEARIHLQEEKEALQLKFQNLKYSGETRLIRTQNLLKELQGHQQEEEARCKTTKAELDNVTQLLLNAKVGVEHLASKVQHIKLESGHFVSTQPDEKASDYVLDLLSQTEEKLLYVMKSLGDLDQNELLRRIEEVEFHSKMERKLPAYNTRVKLPMAQKADMYYDEEDSGEDDADVVTRAALKRQSQQIIEAKTKRHGRYRKKTGKQ</sequence>
<evidence type="ECO:0000256" key="1">
    <source>
        <dbReference type="ARBA" id="ARBA00023054"/>
    </source>
</evidence>
<feature type="coiled-coil region" evidence="2">
    <location>
        <begin position="237"/>
        <end position="268"/>
    </location>
</feature>
<protein>
    <submittedName>
        <fullName evidence="5">Outer dynein arm-docking complex subunit 3</fullName>
    </submittedName>
</protein>
<dbReference type="GO" id="GO:0036158">
    <property type="term" value="P:outer dynein arm assembly"/>
    <property type="evidence" value="ECO:0007669"/>
    <property type="project" value="InterPro"/>
</dbReference>
<dbReference type="PANTHER" id="PTHR46518:SF1">
    <property type="entry name" value="OUTER DYNEIN ARM-DOCKING COMPLEX SUBUNIT 3"/>
    <property type="match status" value="1"/>
</dbReference>
<feature type="domain" description="ODAD1 central coiled coil region" evidence="3">
    <location>
        <begin position="151"/>
        <end position="422"/>
    </location>
</feature>
<dbReference type="RefSeq" id="XP_054859329.1">
    <property type="nucleotide sequence ID" value="XM_055003354.1"/>
</dbReference>
<dbReference type="GeneID" id="129346085"/>
<dbReference type="GO" id="GO:0097542">
    <property type="term" value="C:ciliary tip"/>
    <property type="evidence" value="ECO:0007669"/>
    <property type="project" value="TreeGrafter"/>
</dbReference>
<keyword evidence="1 2" id="KW-0175">Coiled coil</keyword>
<organism evidence="4 5">
    <name type="scientific">Eublepharis macularius</name>
    <name type="common">Leopard gecko</name>
    <name type="synonym">Cyrtodactylus macularius</name>
    <dbReference type="NCBI Taxonomy" id="481883"/>
    <lineage>
        <taxon>Eukaryota</taxon>
        <taxon>Metazoa</taxon>
        <taxon>Chordata</taxon>
        <taxon>Craniata</taxon>
        <taxon>Vertebrata</taxon>
        <taxon>Euteleostomi</taxon>
        <taxon>Lepidosauria</taxon>
        <taxon>Squamata</taxon>
        <taxon>Bifurcata</taxon>
        <taxon>Gekkota</taxon>
        <taxon>Eublepharidae</taxon>
        <taxon>Eublepharinae</taxon>
        <taxon>Eublepharis</taxon>
    </lineage>
</organism>
<dbReference type="GO" id="GO:0036064">
    <property type="term" value="C:ciliary basal body"/>
    <property type="evidence" value="ECO:0007669"/>
    <property type="project" value="TreeGrafter"/>
</dbReference>